<reference evidence="1 2" key="1">
    <citation type="submission" date="2021-06" db="EMBL/GenBank/DDBJ databases">
        <title>Caerostris darwini draft genome.</title>
        <authorList>
            <person name="Kono N."/>
            <person name="Arakawa K."/>
        </authorList>
    </citation>
    <scope>NUCLEOTIDE SEQUENCE [LARGE SCALE GENOMIC DNA]</scope>
</reference>
<sequence>MNFHTDRSHLSPESISPYSLGQFSFLCSAVAVFTFQSSGPIVTSTYKHLFNSVRGPPKITILFRRNSRPYSRYLCFCYYDNDDHDSFPLL</sequence>
<dbReference type="Proteomes" id="UP001054837">
    <property type="component" value="Unassembled WGS sequence"/>
</dbReference>
<keyword evidence="2" id="KW-1185">Reference proteome</keyword>
<dbReference type="AlphaFoldDB" id="A0AAV4QHF4"/>
<evidence type="ECO:0000313" key="1">
    <source>
        <dbReference type="EMBL" id="GIY08764.1"/>
    </source>
</evidence>
<proteinExistence type="predicted"/>
<dbReference type="EMBL" id="BPLQ01004544">
    <property type="protein sequence ID" value="GIY08764.1"/>
    <property type="molecule type" value="Genomic_DNA"/>
</dbReference>
<gene>
    <name evidence="1" type="ORF">CDAR_24361</name>
</gene>
<name>A0AAV4QHF4_9ARAC</name>
<comment type="caution">
    <text evidence="1">The sequence shown here is derived from an EMBL/GenBank/DDBJ whole genome shotgun (WGS) entry which is preliminary data.</text>
</comment>
<accession>A0AAV4QHF4</accession>
<organism evidence="1 2">
    <name type="scientific">Caerostris darwini</name>
    <dbReference type="NCBI Taxonomy" id="1538125"/>
    <lineage>
        <taxon>Eukaryota</taxon>
        <taxon>Metazoa</taxon>
        <taxon>Ecdysozoa</taxon>
        <taxon>Arthropoda</taxon>
        <taxon>Chelicerata</taxon>
        <taxon>Arachnida</taxon>
        <taxon>Araneae</taxon>
        <taxon>Araneomorphae</taxon>
        <taxon>Entelegynae</taxon>
        <taxon>Araneoidea</taxon>
        <taxon>Araneidae</taxon>
        <taxon>Caerostris</taxon>
    </lineage>
</organism>
<protein>
    <submittedName>
        <fullName evidence="1">Uncharacterized protein</fullName>
    </submittedName>
</protein>
<evidence type="ECO:0000313" key="2">
    <source>
        <dbReference type="Proteomes" id="UP001054837"/>
    </source>
</evidence>